<organism evidence="2 3">
    <name type="scientific">Vigna mungo</name>
    <name type="common">Black gram</name>
    <name type="synonym">Phaseolus mungo</name>
    <dbReference type="NCBI Taxonomy" id="3915"/>
    <lineage>
        <taxon>Eukaryota</taxon>
        <taxon>Viridiplantae</taxon>
        <taxon>Streptophyta</taxon>
        <taxon>Embryophyta</taxon>
        <taxon>Tracheophyta</taxon>
        <taxon>Spermatophyta</taxon>
        <taxon>Magnoliopsida</taxon>
        <taxon>eudicotyledons</taxon>
        <taxon>Gunneridae</taxon>
        <taxon>Pentapetalae</taxon>
        <taxon>rosids</taxon>
        <taxon>fabids</taxon>
        <taxon>Fabales</taxon>
        <taxon>Fabaceae</taxon>
        <taxon>Papilionoideae</taxon>
        <taxon>50 kb inversion clade</taxon>
        <taxon>NPAAA clade</taxon>
        <taxon>indigoferoid/millettioid clade</taxon>
        <taxon>Phaseoleae</taxon>
        <taxon>Vigna</taxon>
    </lineage>
</organism>
<feature type="compositionally biased region" description="Polar residues" evidence="1">
    <location>
        <begin position="8"/>
        <end position="20"/>
    </location>
</feature>
<evidence type="ECO:0000313" key="3">
    <source>
        <dbReference type="Proteomes" id="UP001374535"/>
    </source>
</evidence>
<evidence type="ECO:0000313" key="2">
    <source>
        <dbReference type="EMBL" id="WVZ16859.1"/>
    </source>
</evidence>
<evidence type="ECO:0000256" key="1">
    <source>
        <dbReference type="SAM" id="MobiDB-lite"/>
    </source>
</evidence>
<proteinExistence type="predicted"/>
<dbReference type="Proteomes" id="UP001374535">
    <property type="component" value="Chromosome 3"/>
</dbReference>
<dbReference type="EMBL" id="CP144698">
    <property type="protein sequence ID" value="WVZ16859.1"/>
    <property type="molecule type" value="Genomic_DNA"/>
</dbReference>
<feature type="region of interest" description="Disordered" evidence="1">
    <location>
        <begin position="398"/>
        <end position="437"/>
    </location>
</feature>
<evidence type="ECO:0008006" key="4">
    <source>
        <dbReference type="Google" id="ProtNLM"/>
    </source>
</evidence>
<keyword evidence="3" id="KW-1185">Reference proteome</keyword>
<sequence>MYWHHRNTLSPRQHSSLSTKPNSPFLKSLDASEIVFVLSTIEALKLHIERYHVRPPLKFWEEVLWEGEVFFDLIPSLKTLIERFVSRPSAIEVLGGSVERGLALSFVVQRRGLWQVRAWMDTSHIVHMNSLLQARHERRVQETPFKWCLDIVNPIELNLKLLKQLVRRWVPHHQSFRVRHQLVPFDVVDIVMTLGLGVGGWRNSRHVSNMPCVVLDDLDSLCKYDWSGTIHTYLLHSLNRCNRKILTRKIVDSISISGSVVVLQLWASERLGLHSNSSIKVFPRLQRFRSLNYGTEAIDLLFKKGKVSNENPIVRAAFNMDGVGKSEGAPEKGDDSCERACAARVEKIRINNQKIRSLKDEIVGIRKVLSARRKRRNVEDCRSIPEVGFVVEGQGNVEAADAAPVEETTSQVVEEADADATPVEEAAADEDGAHEAADEAVVDEIPANAAGVEEAPVHETTADKDDAHQAADEAVVDEPAADEAPVDEAAATVDEQVVAEEAVDEEVDDEVPPRDPPAFVHIGGEDQDDEIIPHVEPIVIEPLSILFGDP</sequence>
<gene>
    <name evidence="2" type="ORF">V8G54_009841</name>
</gene>
<protein>
    <recommendedName>
        <fullName evidence="4">Aminotransferase-like plant mobile domain-containing protein</fullName>
    </recommendedName>
</protein>
<feature type="region of interest" description="Disordered" evidence="1">
    <location>
        <begin position="1"/>
        <end position="20"/>
    </location>
</feature>
<accession>A0AAQ3NVK2</accession>
<name>A0AAQ3NVK2_VIGMU</name>
<dbReference type="AlphaFoldDB" id="A0AAQ3NVK2"/>
<reference evidence="2 3" key="1">
    <citation type="journal article" date="2023" name="Life. Sci Alliance">
        <title>Evolutionary insights into 3D genome organization and epigenetic landscape of Vigna mungo.</title>
        <authorList>
            <person name="Junaid A."/>
            <person name="Singh B."/>
            <person name="Bhatia S."/>
        </authorList>
    </citation>
    <scope>NUCLEOTIDE SEQUENCE [LARGE SCALE GENOMIC DNA]</scope>
    <source>
        <strain evidence="2">Urdbean</strain>
    </source>
</reference>